<evidence type="ECO:0000256" key="10">
    <source>
        <dbReference type="ARBA" id="ARBA00044543"/>
    </source>
</evidence>
<dbReference type="SMART" id="SM00504">
    <property type="entry name" value="Ubox"/>
    <property type="match status" value="1"/>
</dbReference>
<dbReference type="HOGENOM" id="CLU_056455_1_1_1"/>
<dbReference type="Proteomes" id="UP000019373">
    <property type="component" value="Unassembled WGS sequence"/>
</dbReference>
<feature type="domain" description="U-box" evidence="12">
    <location>
        <begin position="206"/>
        <end position="279"/>
    </location>
</feature>
<evidence type="ECO:0000313" key="14">
    <source>
        <dbReference type="Proteomes" id="UP000019373"/>
    </source>
</evidence>
<reference evidence="14" key="1">
    <citation type="journal article" date="2014" name="BMC Genomics">
        <title>Genome characteristics reveal the impact of lichenization on lichen-forming fungus Endocarpon pusillum Hedwig (Verrucariales, Ascomycota).</title>
        <authorList>
            <person name="Wang Y.-Y."/>
            <person name="Liu B."/>
            <person name="Zhang X.-Y."/>
            <person name="Zhou Q.-M."/>
            <person name="Zhang T."/>
            <person name="Li H."/>
            <person name="Yu Y.-F."/>
            <person name="Zhang X.-L."/>
            <person name="Hao X.-Y."/>
            <person name="Wang M."/>
            <person name="Wang L."/>
            <person name="Wei J.-C."/>
        </authorList>
    </citation>
    <scope>NUCLEOTIDE SEQUENCE [LARGE SCALE GENOMIC DNA]</scope>
    <source>
        <strain evidence="14">Z07020 / HMAS-L-300199</strain>
    </source>
</reference>
<proteinExistence type="predicted"/>
<dbReference type="InterPro" id="IPR003613">
    <property type="entry name" value="Ubox_domain"/>
</dbReference>
<dbReference type="eggNOG" id="KOG4642">
    <property type="taxonomic scope" value="Eukaryota"/>
</dbReference>
<dbReference type="GO" id="GO:0006515">
    <property type="term" value="P:protein quality control for misfolded or incompletely synthesized proteins"/>
    <property type="evidence" value="ECO:0007669"/>
    <property type="project" value="TreeGrafter"/>
</dbReference>
<evidence type="ECO:0000256" key="11">
    <source>
        <dbReference type="SAM" id="Coils"/>
    </source>
</evidence>
<dbReference type="EC" id="5.2.1.8" evidence="3"/>
<evidence type="ECO:0000256" key="8">
    <source>
        <dbReference type="ARBA" id="ARBA00023110"/>
    </source>
</evidence>
<keyword evidence="4" id="KW-0808">Transferase</keyword>
<dbReference type="CDD" id="cd16654">
    <property type="entry name" value="RING-Ubox_CHIP"/>
    <property type="match status" value="1"/>
</dbReference>
<dbReference type="GO" id="GO:0000209">
    <property type="term" value="P:protein polyubiquitination"/>
    <property type="evidence" value="ECO:0007669"/>
    <property type="project" value="TreeGrafter"/>
</dbReference>
<organism evidence="13 14">
    <name type="scientific">Endocarpon pusillum (strain Z07020 / HMAS-L-300199)</name>
    <name type="common">Lichen-forming fungus</name>
    <dbReference type="NCBI Taxonomy" id="1263415"/>
    <lineage>
        <taxon>Eukaryota</taxon>
        <taxon>Fungi</taxon>
        <taxon>Dikarya</taxon>
        <taxon>Ascomycota</taxon>
        <taxon>Pezizomycotina</taxon>
        <taxon>Eurotiomycetes</taxon>
        <taxon>Chaetothyriomycetidae</taxon>
        <taxon>Verrucariales</taxon>
        <taxon>Verrucariaceae</taxon>
        <taxon>Endocarpon</taxon>
    </lineage>
</organism>
<dbReference type="GeneID" id="19237348"/>
<evidence type="ECO:0000256" key="6">
    <source>
        <dbReference type="ARBA" id="ARBA00022786"/>
    </source>
</evidence>
<name>U1I0M1_ENDPU</name>
<evidence type="ECO:0000256" key="3">
    <source>
        <dbReference type="ARBA" id="ARBA00013194"/>
    </source>
</evidence>
<gene>
    <name evidence="13" type="ORF">EPUS_02294</name>
</gene>
<protein>
    <recommendedName>
        <fullName evidence="9">E3 ubiquitin-protein ligase CHIP</fullName>
        <ecNumber evidence="2">2.3.2.27</ecNumber>
        <ecNumber evidence="3">5.2.1.8</ecNumber>
    </recommendedName>
    <alternativeName>
        <fullName evidence="10">RING-type E3 ubiquitin transferase CHIP</fullName>
    </alternativeName>
</protein>
<comment type="catalytic activity">
    <reaction evidence="1">
        <text>S-ubiquitinyl-[E2 ubiquitin-conjugating enzyme]-L-cysteine + [acceptor protein]-L-lysine = [E2 ubiquitin-conjugating enzyme]-L-cysteine + N(6)-ubiquitinyl-[acceptor protein]-L-lysine.</text>
        <dbReference type="EC" id="2.3.2.27"/>
    </reaction>
</comment>
<dbReference type="InterPro" id="IPR045202">
    <property type="entry name" value="CHIP_RING-Ubox"/>
</dbReference>
<dbReference type="PANTHER" id="PTHR46803:SF2">
    <property type="entry name" value="E3 UBIQUITIN-PROTEIN LIGASE CHIP"/>
    <property type="match status" value="1"/>
</dbReference>
<dbReference type="EMBL" id="KE720721">
    <property type="protein sequence ID" value="ERF76755.1"/>
    <property type="molecule type" value="Genomic_DNA"/>
</dbReference>
<dbReference type="OrthoDB" id="629492at2759"/>
<dbReference type="SUPFAM" id="SSF57850">
    <property type="entry name" value="RING/U-box"/>
    <property type="match status" value="1"/>
</dbReference>
<dbReference type="InterPro" id="IPR011990">
    <property type="entry name" value="TPR-like_helical_dom_sf"/>
</dbReference>
<sequence length="282" mass="32345">MALKEMGNEHYKAGKFKEADQLYSQAIQQNPADPKLFSNRALTRVKLQDWSGAENDARKAIELYGPKNPLSMKSYYSLAQALLGLKHPVEALETAKHAYKICLEIRDSSSEVLSQFILRTKQAQWQSNETARLRQLNETLANVEDLLQQQLDKELDDLEERYSRQEIGEIGRNEERAALEKEAEERRRNIRDAFKNAQVEETAERIVPDYLVDGITFEIMHDPVITPSGVSYERISILRHLKASPFDPLTREPLSEKQLIPNVALKNASSEFLEKNGWAVDY</sequence>
<dbReference type="Pfam" id="PF13414">
    <property type="entry name" value="TPR_11"/>
    <property type="match status" value="1"/>
</dbReference>
<dbReference type="OMA" id="WAGVEHD"/>
<dbReference type="Gene3D" id="3.30.40.10">
    <property type="entry name" value="Zinc/RING finger domain, C3HC4 (zinc finger)"/>
    <property type="match status" value="1"/>
</dbReference>
<dbReference type="GO" id="GO:0071218">
    <property type="term" value="P:cellular response to misfolded protein"/>
    <property type="evidence" value="ECO:0007669"/>
    <property type="project" value="TreeGrafter"/>
</dbReference>
<dbReference type="GO" id="GO:0045862">
    <property type="term" value="P:positive regulation of proteolysis"/>
    <property type="evidence" value="ECO:0007669"/>
    <property type="project" value="TreeGrafter"/>
</dbReference>
<dbReference type="RefSeq" id="XP_007785967.1">
    <property type="nucleotide sequence ID" value="XM_007787777.1"/>
</dbReference>
<keyword evidence="5" id="KW-0677">Repeat</keyword>
<dbReference type="Pfam" id="PF04564">
    <property type="entry name" value="U-box"/>
    <property type="match status" value="1"/>
</dbReference>
<dbReference type="AlphaFoldDB" id="U1I0M1"/>
<keyword evidence="8" id="KW-0413">Isomerase</keyword>
<evidence type="ECO:0000313" key="13">
    <source>
        <dbReference type="EMBL" id="ERF76755.1"/>
    </source>
</evidence>
<dbReference type="GO" id="GO:0061630">
    <property type="term" value="F:ubiquitin protein ligase activity"/>
    <property type="evidence" value="ECO:0007669"/>
    <property type="project" value="UniProtKB-EC"/>
</dbReference>
<evidence type="ECO:0000256" key="1">
    <source>
        <dbReference type="ARBA" id="ARBA00000900"/>
    </source>
</evidence>
<dbReference type="SMART" id="SM00028">
    <property type="entry name" value="TPR"/>
    <property type="match status" value="3"/>
</dbReference>
<keyword evidence="11" id="KW-0175">Coiled coil</keyword>
<keyword evidence="14" id="KW-1185">Reference proteome</keyword>
<evidence type="ECO:0000259" key="12">
    <source>
        <dbReference type="PROSITE" id="PS51698"/>
    </source>
</evidence>
<accession>U1I0M1</accession>
<dbReference type="InterPro" id="IPR019734">
    <property type="entry name" value="TPR_rpt"/>
</dbReference>
<dbReference type="EC" id="2.3.2.27" evidence="2"/>
<dbReference type="GO" id="GO:0003755">
    <property type="term" value="F:peptidyl-prolyl cis-trans isomerase activity"/>
    <property type="evidence" value="ECO:0007669"/>
    <property type="project" value="UniProtKB-KW"/>
</dbReference>
<dbReference type="Gene3D" id="1.25.40.10">
    <property type="entry name" value="Tetratricopeptide repeat domain"/>
    <property type="match status" value="1"/>
</dbReference>
<evidence type="ECO:0000256" key="5">
    <source>
        <dbReference type="ARBA" id="ARBA00022737"/>
    </source>
</evidence>
<evidence type="ECO:0000256" key="4">
    <source>
        <dbReference type="ARBA" id="ARBA00022679"/>
    </source>
</evidence>
<dbReference type="PROSITE" id="PS51698">
    <property type="entry name" value="U_BOX"/>
    <property type="match status" value="1"/>
</dbReference>
<keyword evidence="7" id="KW-0802">TPR repeat</keyword>
<dbReference type="InterPro" id="IPR013083">
    <property type="entry name" value="Znf_RING/FYVE/PHD"/>
</dbReference>
<dbReference type="GO" id="GO:0043161">
    <property type="term" value="P:proteasome-mediated ubiquitin-dependent protein catabolic process"/>
    <property type="evidence" value="ECO:0007669"/>
    <property type="project" value="TreeGrafter"/>
</dbReference>
<dbReference type="GO" id="GO:0005737">
    <property type="term" value="C:cytoplasm"/>
    <property type="evidence" value="ECO:0007669"/>
    <property type="project" value="TreeGrafter"/>
</dbReference>
<dbReference type="GO" id="GO:0051087">
    <property type="term" value="F:protein-folding chaperone binding"/>
    <property type="evidence" value="ECO:0007669"/>
    <property type="project" value="TreeGrafter"/>
</dbReference>
<keyword evidence="6" id="KW-0833">Ubl conjugation pathway</keyword>
<keyword evidence="8" id="KW-0697">Rotamase</keyword>
<evidence type="ECO:0000256" key="9">
    <source>
        <dbReference type="ARBA" id="ARBA00044534"/>
    </source>
</evidence>
<feature type="coiled-coil region" evidence="11">
    <location>
        <begin position="126"/>
        <end position="200"/>
    </location>
</feature>
<dbReference type="PANTHER" id="PTHR46803">
    <property type="entry name" value="E3 UBIQUITIN-PROTEIN LIGASE CHIP"/>
    <property type="match status" value="1"/>
</dbReference>
<dbReference type="SUPFAM" id="SSF48452">
    <property type="entry name" value="TPR-like"/>
    <property type="match status" value="1"/>
</dbReference>
<evidence type="ECO:0000256" key="2">
    <source>
        <dbReference type="ARBA" id="ARBA00012483"/>
    </source>
</evidence>
<evidence type="ECO:0000256" key="7">
    <source>
        <dbReference type="ARBA" id="ARBA00022803"/>
    </source>
</evidence>